<gene>
    <name evidence="2" type="ORF">DFJ68_2502</name>
</gene>
<protein>
    <submittedName>
        <fullName evidence="2">Uncharacterized protein</fullName>
    </submittedName>
</protein>
<reference evidence="2 3" key="1">
    <citation type="submission" date="2018-10" db="EMBL/GenBank/DDBJ databases">
        <title>Sequencing the genomes of 1000 actinobacteria strains.</title>
        <authorList>
            <person name="Klenk H.-P."/>
        </authorList>
    </citation>
    <scope>NUCLEOTIDE SEQUENCE [LARGE SCALE GENOMIC DNA]</scope>
    <source>
        <strain evidence="2 3">DSM 44267</strain>
    </source>
</reference>
<keyword evidence="1" id="KW-0472">Membrane</keyword>
<proteinExistence type="predicted"/>
<dbReference type="Proteomes" id="UP000278440">
    <property type="component" value="Unassembled WGS sequence"/>
</dbReference>
<name>A0A495XXP4_9MICO</name>
<keyword evidence="1" id="KW-0812">Transmembrane</keyword>
<comment type="caution">
    <text evidence="2">The sequence shown here is derived from an EMBL/GenBank/DDBJ whole genome shotgun (WGS) entry which is preliminary data.</text>
</comment>
<feature type="transmembrane region" description="Helical" evidence="1">
    <location>
        <begin position="57"/>
        <end position="74"/>
    </location>
</feature>
<sequence length="156" mass="16904">MVRSRGASRYELGPPRRRRHPFRTAQLNLVGWSALVGACLVAGALGAVVVAALGMPWGWGALLALVPVVVVTVLDRRRWGSTSTSHDWGASRDEVEAVALELQSMGVDAQVLSGTAASDGADQGETQHWASLEWLERDSRAVDAVLERHGIRRPRF</sequence>
<keyword evidence="1" id="KW-1133">Transmembrane helix</keyword>
<dbReference type="RefSeq" id="WP_147431579.1">
    <property type="nucleotide sequence ID" value="NZ_RBXT01000001.1"/>
</dbReference>
<evidence type="ECO:0000313" key="3">
    <source>
        <dbReference type="Proteomes" id="UP000278440"/>
    </source>
</evidence>
<feature type="transmembrane region" description="Helical" evidence="1">
    <location>
        <begin position="27"/>
        <end position="51"/>
    </location>
</feature>
<keyword evidence="3" id="KW-1185">Reference proteome</keyword>
<dbReference type="EMBL" id="RBXT01000001">
    <property type="protein sequence ID" value="RKT79047.1"/>
    <property type="molecule type" value="Genomic_DNA"/>
</dbReference>
<organism evidence="2 3">
    <name type="scientific">Terracoccus luteus</name>
    <dbReference type="NCBI Taxonomy" id="53356"/>
    <lineage>
        <taxon>Bacteria</taxon>
        <taxon>Bacillati</taxon>
        <taxon>Actinomycetota</taxon>
        <taxon>Actinomycetes</taxon>
        <taxon>Micrococcales</taxon>
        <taxon>Intrasporangiaceae</taxon>
        <taxon>Terracoccus</taxon>
    </lineage>
</organism>
<dbReference type="AlphaFoldDB" id="A0A495XXP4"/>
<accession>A0A495XXP4</accession>
<evidence type="ECO:0000256" key="1">
    <source>
        <dbReference type="SAM" id="Phobius"/>
    </source>
</evidence>
<evidence type="ECO:0000313" key="2">
    <source>
        <dbReference type="EMBL" id="RKT79047.1"/>
    </source>
</evidence>